<keyword evidence="1" id="KW-0732">Signal</keyword>
<accession>A0A2S6HCF3</accession>
<reference evidence="6 7" key="1">
    <citation type="submission" date="2018-02" db="EMBL/GenBank/DDBJ databases">
        <title>Genomic Encyclopedia of Archaeal and Bacterial Type Strains, Phase II (KMG-II): from individual species to whole genera.</title>
        <authorList>
            <person name="Goeker M."/>
        </authorList>
    </citation>
    <scope>NUCLEOTIDE SEQUENCE [LARGE SCALE GENOMIC DNA]</scope>
    <source>
        <strain evidence="6 7">DSM 3808</strain>
    </source>
</reference>
<sequence>MNHGKRLFAVGIGLLMTVSCIFPSYGTKNDVNDAKKKASSMEDQKKEVESALKELEGLKADAASYVKGLDDKLAVYDKQLTALTAQISAKEEQIKTAKADLETAKKAQEHQYRNMKLRIQYMYEKGETNYLDLLFKSADLTQLYNRAEYIRSIAAYDRRMLEDYKRTKEEVSQREALLKAEYENLLGFQTAARDKKQEAEELLQAKNQELASVQTRIAKNQENLSELEKDIAAQEQRIKEMEAQIRKQEEEARKAAQKAGKTYNTVAIGNISFIWPSPSSSRITSSFGDRESPTEGASSNHQGIDIGASTGAGIVAAASGTVTISTYSYSAGNYIMIHHGGGVYTVYMHCSELLVSAGQEVSQGQLIAKVGSTGYSTGPHLHFGIRVNGSYVNPVKYVSP</sequence>
<dbReference type="EMBL" id="PTJA01000021">
    <property type="protein sequence ID" value="PPK75122.1"/>
    <property type="molecule type" value="Genomic_DNA"/>
</dbReference>
<dbReference type="GO" id="GO:0004222">
    <property type="term" value="F:metalloendopeptidase activity"/>
    <property type="evidence" value="ECO:0007669"/>
    <property type="project" value="TreeGrafter"/>
</dbReference>
<dbReference type="SUPFAM" id="SSF51261">
    <property type="entry name" value="Duplicated hybrid motif"/>
    <property type="match status" value="1"/>
</dbReference>
<feature type="region of interest" description="Disordered" evidence="3">
    <location>
        <begin position="280"/>
        <end position="303"/>
    </location>
</feature>
<name>A0A2S6HCF3_9FIRM</name>
<gene>
    <name evidence="6" type="ORF">BXY41_12128</name>
</gene>
<dbReference type="PANTHER" id="PTHR21666">
    <property type="entry name" value="PEPTIDASE-RELATED"/>
    <property type="match status" value="1"/>
</dbReference>
<dbReference type="SUPFAM" id="SSF57997">
    <property type="entry name" value="Tropomyosin"/>
    <property type="match status" value="1"/>
</dbReference>
<evidence type="ECO:0000256" key="2">
    <source>
        <dbReference type="SAM" id="Coils"/>
    </source>
</evidence>
<dbReference type="Proteomes" id="UP000237749">
    <property type="component" value="Unassembled WGS sequence"/>
</dbReference>
<dbReference type="Gene3D" id="6.10.250.3150">
    <property type="match status" value="1"/>
</dbReference>
<dbReference type="AlphaFoldDB" id="A0A2S6HCF3"/>
<dbReference type="Pfam" id="PF24568">
    <property type="entry name" value="CC_PcsB"/>
    <property type="match status" value="1"/>
</dbReference>
<proteinExistence type="predicted"/>
<feature type="domain" description="Peptidoglycan hydrolase PcsB coiled-coil" evidence="5">
    <location>
        <begin position="105"/>
        <end position="173"/>
    </location>
</feature>
<feature type="coiled-coil region" evidence="2">
    <location>
        <begin position="161"/>
        <end position="258"/>
    </location>
</feature>
<dbReference type="InterPro" id="IPR016047">
    <property type="entry name" value="M23ase_b-sheet_dom"/>
</dbReference>
<dbReference type="Gene3D" id="2.70.70.10">
    <property type="entry name" value="Glucose Permease (Domain IIA)"/>
    <property type="match status" value="1"/>
</dbReference>
<dbReference type="PANTHER" id="PTHR21666:SF270">
    <property type="entry name" value="MUREIN HYDROLASE ACTIVATOR ENVC"/>
    <property type="match status" value="1"/>
</dbReference>
<dbReference type="InterPro" id="IPR057309">
    <property type="entry name" value="PcsB_CC"/>
</dbReference>
<keyword evidence="6" id="KW-0378">Hydrolase</keyword>
<dbReference type="CDD" id="cd12797">
    <property type="entry name" value="M23_peptidase"/>
    <property type="match status" value="1"/>
</dbReference>
<organism evidence="6 7">
    <name type="scientific">Lacrimispora xylanisolvens</name>
    <dbReference type="NCBI Taxonomy" id="384636"/>
    <lineage>
        <taxon>Bacteria</taxon>
        <taxon>Bacillati</taxon>
        <taxon>Bacillota</taxon>
        <taxon>Clostridia</taxon>
        <taxon>Lachnospirales</taxon>
        <taxon>Lachnospiraceae</taxon>
        <taxon>Lacrimispora</taxon>
    </lineage>
</organism>
<dbReference type="InterPro" id="IPR050570">
    <property type="entry name" value="Cell_wall_metabolism_enzyme"/>
</dbReference>
<dbReference type="PROSITE" id="PS51257">
    <property type="entry name" value="PROKAR_LIPOPROTEIN"/>
    <property type="match status" value="1"/>
</dbReference>
<dbReference type="Pfam" id="PF01551">
    <property type="entry name" value="Peptidase_M23"/>
    <property type="match status" value="1"/>
</dbReference>
<evidence type="ECO:0000256" key="1">
    <source>
        <dbReference type="ARBA" id="ARBA00022729"/>
    </source>
</evidence>
<evidence type="ECO:0000313" key="7">
    <source>
        <dbReference type="Proteomes" id="UP000237749"/>
    </source>
</evidence>
<protein>
    <submittedName>
        <fullName evidence="6">Murein DD-endopeptidase MepM/ murein hydrolase activator NlpD</fullName>
    </submittedName>
</protein>
<evidence type="ECO:0000256" key="3">
    <source>
        <dbReference type="SAM" id="MobiDB-lite"/>
    </source>
</evidence>
<feature type="coiled-coil region" evidence="2">
    <location>
        <begin position="31"/>
        <end position="118"/>
    </location>
</feature>
<evidence type="ECO:0000259" key="5">
    <source>
        <dbReference type="Pfam" id="PF24568"/>
    </source>
</evidence>
<keyword evidence="2" id="KW-0175">Coiled coil</keyword>
<dbReference type="InterPro" id="IPR011055">
    <property type="entry name" value="Dup_hybrid_motif"/>
</dbReference>
<evidence type="ECO:0000259" key="4">
    <source>
        <dbReference type="Pfam" id="PF01551"/>
    </source>
</evidence>
<keyword evidence="7" id="KW-1185">Reference proteome</keyword>
<feature type="domain" description="M23ase beta-sheet core" evidence="4">
    <location>
        <begin position="300"/>
        <end position="394"/>
    </location>
</feature>
<evidence type="ECO:0000313" key="6">
    <source>
        <dbReference type="EMBL" id="PPK75122.1"/>
    </source>
</evidence>
<comment type="caution">
    <text evidence="6">The sequence shown here is derived from an EMBL/GenBank/DDBJ whole genome shotgun (WGS) entry which is preliminary data.</text>
</comment>